<dbReference type="AlphaFoldDB" id="A0A512D7K6"/>
<evidence type="ECO:0000256" key="4">
    <source>
        <dbReference type="ARBA" id="ARBA00022801"/>
    </source>
</evidence>
<dbReference type="Pfam" id="PF01694">
    <property type="entry name" value="Rhomboid"/>
    <property type="match status" value="1"/>
</dbReference>
<feature type="transmembrane region" description="Helical" evidence="7">
    <location>
        <begin position="239"/>
        <end position="255"/>
    </location>
</feature>
<comment type="subcellular location">
    <subcellularLocation>
        <location evidence="1">Membrane</location>
        <topology evidence="1">Multi-pass membrane protein</topology>
    </subcellularLocation>
</comment>
<feature type="transmembrane region" description="Helical" evidence="7">
    <location>
        <begin position="130"/>
        <end position="148"/>
    </location>
</feature>
<evidence type="ECO:0000259" key="8">
    <source>
        <dbReference type="Pfam" id="PF01694"/>
    </source>
</evidence>
<name>A0A512D7K6_9CELL</name>
<feature type="transmembrane region" description="Helical" evidence="7">
    <location>
        <begin position="79"/>
        <end position="98"/>
    </location>
</feature>
<dbReference type="PANTHER" id="PTHR43731:SF14">
    <property type="entry name" value="PRESENILIN-ASSOCIATED RHOMBOID-LIKE PROTEIN, MITOCHONDRIAL"/>
    <property type="match status" value="1"/>
</dbReference>
<feature type="domain" description="Peptidase S54 rhomboid" evidence="8">
    <location>
        <begin position="115"/>
        <end position="252"/>
    </location>
</feature>
<dbReference type="InterPro" id="IPR050925">
    <property type="entry name" value="Rhomboid_protease_S54"/>
</dbReference>
<reference evidence="9 10" key="1">
    <citation type="submission" date="2019-07" db="EMBL/GenBank/DDBJ databases">
        <title>Whole genome shotgun sequence of Cellulomonas aerilata NBRC 106308.</title>
        <authorList>
            <person name="Hosoyama A."/>
            <person name="Uohara A."/>
            <person name="Ohji S."/>
            <person name="Ichikawa N."/>
        </authorList>
    </citation>
    <scope>NUCLEOTIDE SEQUENCE [LARGE SCALE GENOMIC DNA]</scope>
    <source>
        <strain evidence="9 10">NBRC 106308</strain>
    </source>
</reference>
<protein>
    <recommendedName>
        <fullName evidence="8">Peptidase S54 rhomboid domain-containing protein</fullName>
    </recommendedName>
</protein>
<evidence type="ECO:0000256" key="6">
    <source>
        <dbReference type="ARBA" id="ARBA00023136"/>
    </source>
</evidence>
<dbReference type="OrthoDB" id="9807874at2"/>
<evidence type="ECO:0000256" key="5">
    <source>
        <dbReference type="ARBA" id="ARBA00022989"/>
    </source>
</evidence>
<dbReference type="SUPFAM" id="SSF144091">
    <property type="entry name" value="Rhomboid-like"/>
    <property type="match status" value="1"/>
</dbReference>
<evidence type="ECO:0000313" key="9">
    <source>
        <dbReference type="EMBL" id="GEO32456.1"/>
    </source>
</evidence>
<dbReference type="InterPro" id="IPR022764">
    <property type="entry name" value="Peptidase_S54_rhomboid_dom"/>
</dbReference>
<feature type="transmembrane region" description="Helical" evidence="7">
    <location>
        <begin position="216"/>
        <end position="233"/>
    </location>
</feature>
<feature type="transmembrane region" description="Helical" evidence="7">
    <location>
        <begin position="262"/>
        <end position="285"/>
    </location>
</feature>
<comment type="caution">
    <text evidence="9">The sequence shown here is derived from an EMBL/GenBank/DDBJ whole genome shotgun (WGS) entry which is preliminary data.</text>
</comment>
<keyword evidence="10" id="KW-1185">Reference proteome</keyword>
<proteinExistence type="inferred from homology"/>
<dbReference type="InterPro" id="IPR035952">
    <property type="entry name" value="Rhomboid-like_sf"/>
</dbReference>
<dbReference type="PANTHER" id="PTHR43731">
    <property type="entry name" value="RHOMBOID PROTEASE"/>
    <property type="match status" value="1"/>
</dbReference>
<feature type="transmembrane region" description="Helical" evidence="7">
    <location>
        <begin position="160"/>
        <end position="178"/>
    </location>
</feature>
<organism evidence="9 10">
    <name type="scientific">Cellulomonas aerilata</name>
    <dbReference type="NCBI Taxonomy" id="515326"/>
    <lineage>
        <taxon>Bacteria</taxon>
        <taxon>Bacillati</taxon>
        <taxon>Actinomycetota</taxon>
        <taxon>Actinomycetes</taxon>
        <taxon>Micrococcales</taxon>
        <taxon>Cellulomonadaceae</taxon>
        <taxon>Cellulomonas</taxon>
    </lineage>
</organism>
<dbReference type="RefSeq" id="WP_146898596.1">
    <property type="nucleotide sequence ID" value="NZ_BAAARM010000001.1"/>
</dbReference>
<gene>
    <name evidence="9" type="ORF">CAE01nite_01810</name>
</gene>
<feature type="transmembrane region" description="Helical" evidence="7">
    <location>
        <begin position="184"/>
        <end position="204"/>
    </location>
</feature>
<accession>A0A512D7K6</accession>
<evidence type="ECO:0000313" key="10">
    <source>
        <dbReference type="Proteomes" id="UP000321181"/>
    </source>
</evidence>
<dbReference type="Proteomes" id="UP000321181">
    <property type="component" value="Unassembled WGS sequence"/>
</dbReference>
<keyword evidence="6 7" id="KW-0472">Membrane</keyword>
<dbReference type="EMBL" id="BJYY01000001">
    <property type="protein sequence ID" value="GEO32456.1"/>
    <property type="molecule type" value="Genomic_DNA"/>
</dbReference>
<keyword evidence="5 7" id="KW-1133">Transmembrane helix</keyword>
<evidence type="ECO:0000256" key="1">
    <source>
        <dbReference type="ARBA" id="ARBA00004141"/>
    </source>
</evidence>
<keyword evidence="4" id="KW-0378">Hydrolase</keyword>
<dbReference type="GO" id="GO:0004252">
    <property type="term" value="F:serine-type endopeptidase activity"/>
    <property type="evidence" value="ECO:0007669"/>
    <property type="project" value="InterPro"/>
</dbReference>
<comment type="similarity">
    <text evidence="2">Belongs to the peptidase S54 family.</text>
</comment>
<evidence type="ECO:0000256" key="7">
    <source>
        <dbReference type="SAM" id="Phobius"/>
    </source>
</evidence>
<sequence>MSTQFPAGATPTEQPPVCPRHPDRVSYVRCQRCGRPACPECQRPAAVGVQCVDCVREAARATPTVRTALGGRVRGGRPVVTLTIIGLCAASFLLQRALPGWTGQWAFWPAAGEVQPWRFVTAAFLHSPRGFLHILFNMYALWLVGPYLEQTLGRWRYVALYLLAAVGGQVGVTLLAAPTLPGGWLTPVVGASGAVFGLFGAVLVVLRRLGRDARQILVFLALNSVIGFLVPGIAWQAHLGGLLTGLALGAAYAYAPRPRREVLGVTATVGAVVVLVVLAAAKYALV</sequence>
<dbReference type="GO" id="GO:0016020">
    <property type="term" value="C:membrane"/>
    <property type="evidence" value="ECO:0007669"/>
    <property type="project" value="UniProtKB-SubCell"/>
</dbReference>
<evidence type="ECO:0000256" key="2">
    <source>
        <dbReference type="ARBA" id="ARBA00009045"/>
    </source>
</evidence>
<evidence type="ECO:0000256" key="3">
    <source>
        <dbReference type="ARBA" id="ARBA00022692"/>
    </source>
</evidence>
<dbReference type="Gene3D" id="1.20.1540.10">
    <property type="entry name" value="Rhomboid-like"/>
    <property type="match status" value="1"/>
</dbReference>
<keyword evidence="3 7" id="KW-0812">Transmembrane</keyword>